<dbReference type="PANTHER" id="PTHR44329">
    <property type="entry name" value="SERINE/THREONINE-PROTEIN KINASE TNNI3K-RELATED"/>
    <property type="match status" value="1"/>
</dbReference>
<dbReference type="STRING" id="74557.A0A1V9YTW4"/>
<dbReference type="GO" id="GO:0004674">
    <property type="term" value="F:protein serine/threonine kinase activity"/>
    <property type="evidence" value="ECO:0007669"/>
    <property type="project" value="TreeGrafter"/>
</dbReference>
<dbReference type="PROSITE" id="PS50011">
    <property type="entry name" value="PROTEIN_KINASE_DOM"/>
    <property type="match status" value="1"/>
</dbReference>
<dbReference type="GO" id="GO:0005524">
    <property type="term" value="F:ATP binding"/>
    <property type="evidence" value="ECO:0007669"/>
    <property type="project" value="InterPro"/>
</dbReference>
<accession>A0A1V9YTW4</accession>
<dbReference type="InterPro" id="IPR000719">
    <property type="entry name" value="Prot_kinase_dom"/>
</dbReference>
<name>A0A1V9YTW4_9STRA</name>
<evidence type="ECO:0000313" key="3">
    <source>
        <dbReference type="Proteomes" id="UP000243217"/>
    </source>
</evidence>
<sequence>MDLMLITEFMDAGDLRNMLEISMNTGLLPYATKLIAPWIFLKVLCTSTRLTQKYFIVILNFAMQCLNLKMQAKITDFGVSQETYDDTLTTGIGTYRWMAPETLQDAHYTEAADIFSFGVILAELDNHIIQYSDVKDINGRPLNDTAIMAKVMHGKLRPTLSHACPMWYKELCLSCMYPNPLESPTAIQLSYQLKIWLRQLA</sequence>
<dbReference type="Pfam" id="PF07714">
    <property type="entry name" value="PK_Tyr_Ser-Thr"/>
    <property type="match status" value="1"/>
</dbReference>
<dbReference type="AlphaFoldDB" id="A0A1V9YTW4"/>
<dbReference type="EMBL" id="JNBS01002902">
    <property type="protein sequence ID" value="OQR89013.1"/>
    <property type="molecule type" value="Genomic_DNA"/>
</dbReference>
<protein>
    <submittedName>
        <fullName evidence="2">Kinase</fullName>
    </submittedName>
</protein>
<dbReference type="InterPro" id="IPR001245">
    <property type="entry name" value="Ser-Thr/Tyr_kinase_cat_dom"/>
</dbReference>
<comment type="caution">
    <text evidence="2">The sequence shown here is derived from an EMBL/GenBank/DDBJ whole genome shotgun (WGS) entry which is preliminary data.</text>
</comment>
<reference evidence="2 3" key="1">
    <citation type="journal article" date="2014" name="Genome Biol. Evol.">
        <title>The secreted proteins of Achlya hypogyna and Thraustotheca clavata identify the ancestral oomycete secretome and reveal gene acquisitions by horizontal gene transfer.</title>
        <authorList>
            <person name="Misner I."/>
            <person name="Blouin N."/>
            <person name="Leonard G."/>
            <person name="Richards T.A."/>
            <person name="Lane C.E."/>
        </authorList>
    </citation>
    <scope>NUCLEOTIDE SEQUENCE [LARGE SCALE GENOMIC DNA]</scope>
    <source>
        <strain evidence="2 3">ATCC 34112</strain>
    </source>
</reference>
<dbReference type="InterPro" id="IPR051681">
    <property type="entry name" value="Ser/Thr_Kinases-Pseudokinases"/>
</dbReference>
<dbReference type="OrthoDB" id="76895at2759"/>
<dbReference type="SUPFAM" id="SSF56112">
    <property type="entry name" value="Protein kinase-like (PK-like)"/>
    <property type="match status" value="1"/>
</dbReference>
<evidence type="ECO:0000313" key="2">
    <source>
        <dbReference type="EMBL" id="OQR89013.1"/>
    </source>
</evidence>
<keyword evidence="2" id="KW-0808">Transferase</keyword>
<proteinExistence type="predicted"/>
<feature type="domain" description="Protein kinase" evidence="1">
    <location>
        <begin position="1"/>
        <end position="197"/>
    </location>
</feature>
<dbReference type="Gene3D" id="1.10.510.10">
    <property type="entry name" value="Transferase(Phosphotransferase) domain 1"/>
    <property type="match status" value="1"/>
</dbReference>
<keyword evidence="3" id="KW-1185">Reference proteome</keyword>
<evidence type="ECO:0000259" key="1">
    <source>
        <dbReference type="PROSITE" id="PS50011"/>
    </source>
</evidence>
<gene>
    <name evidence="2" type="ORF">THRCLA_22766</name>
</gene>
<keyword evidence="2" id="KW-0418">Kinase</keyword>
<dbReference type="InterPro" id="IPR011009">
    <property type="entry name" value="Kinase-like_dom_sf"/>
</dbReference>
<dbReference type="SMART" id="SM00220">
    <property type="entry name" value="S_TKc"/>
    <property type="match status" value="1"/>
</dbReference>
<dbReference type="PANTHER" id="PTHR44329:SF214">
    <property type="entry name" value="PROTEIN KINASE DOMAIN-CONTAINING PROTEIN"/>
    <property type="match status" value="1"/>
</dbReference>
<dbReference type="Proteomes" id="UP000243217">
    <property type="component" value="Unassembled WGS sequence"/>
</dbReference>
<organism evidence="2 3">
    <name type="scientific">Thraustotheca clavata</name>
    <dbReference type="NCBI Taxonomy" id="74557"/>
    <lineage>
        <taxon>Eukaryota</taxon>
        <taxon>Sar</taxon>
        <taxon>Stramenopiles</taxon>
        <taxon>Oomycota</taxon>
        <taxon>Saprolegniomycetes</taxon>
        <taxon>Saprolegniales</taxon>
        <taxon>Achlyaceae</taxon>
        <taxon>Thraustotheca</taxon>
    </lineage>
</organism>